<dbReference type="AlphaFoldDB" id="A0AA39XP17"/>
<sequence>MHRNPARTNPNPNHSPAAQTEKAVTEAFKAGYRHVDSAALYRNEAACGNAIRKAAQPPLSIPRSDIFFTSKVLSQPGGGATYESTRAQVDRTLAETKLAYIDLMLLHAPYGGPAARKGAWLALVEAVEAGKVRSIGVSNYGVHHLAELEKHMKQLEAERQGKGGGVLSVGQWEVHPWCARGDIVDWCKKRGVAVQAYCPLVHGARWGEPGVRKLAKKYGKSEAQVMLRWALEKGLTPLPKSVTPSRIRENSELFGEGFALTKEEVDGLETDEYSPVCWDPTRSSLRE</sequence>
<dbReference type="InterPro" id="IPR023210">
    <property type="entry name" value="NADP_OxRdtase_dom"/>
</dbReference>
<proteinExistence type="predicted"/>
<evidence type="ECO:0000313" key="7">
    <source>
        <dbReference type="EMBL" id="KAK0637464.1"/>
    </source>
</evidence>
<organism evidence="7 8">
    <name type="scientific">Bombardia bombarda</name>
    <dbReference type="NCBI Taxonomy" id="252184"/>
    <lineage>
        <taxon>Eukaryota</taxon>
        <taxon>Fungi</taxon>
        <taxon>Dikarya</taxon>
        <taxon>Ascomycota</taxon>
        <taxon>Pezizomycotina</taxon>
        <taxon>Sordariomycetes</taxon>
        <taxon>Sordariomycetidae</taxon>
        <taxon>Sordariales</taxon>
        <taxon>Lasiosphaeriaceae</taxon>
        <taxon>Bombardia</taxon>
    </lineage>
</organism>
<feature type="domain" description="NADP-dependent oxidoreductase" evidence="6">
    <location>
        <begin position="13"/>
        <end position="267"/>
    </location>
</feature>
<dbReference type="GO" id="GO:0016491">
    <property type="term" value="F:oxidoreductase activity"/>
    <property type="evidence" value="ECO:0007669"/>
    <property type="project" value="UniProtKB-KW"/>
</dbReference>
<keyword evidence="1" id="KW-0560">Oxidoreductase</keyword>
<evidence type="ECO:0000256" key="1">
    <source>
        <dbReference type="ARBA" id="ARBA00023002"/>
    </source>
</evidence>
<name>A0AA39XP17_9PEZI</name>
<comment type="caution">
    <text evidence="7">The sequence shown here is derived from an EMBL/GenBank/DDBJ whole genome shotgun (WGS) entry which is preliminary data.</text>
</comment>
<keyword evidence="8" id="KW-1185">Reference proteome</keyword>
<dbReference type="EMBL" id="JAULSR010000001">
    <property type="protein sequence ID" value="KAK0637464.1"/>
    <property type="molecule type" value="Genomic_DNA"/>
</dbReference>
<feature type="active site" description="Proton donor" evidence="2">
    <location>
        <position position="41"/>
    </location>
</feature>
<evidence type="ECO:0000256" key="2">
    <source>
        <dbReference type="PIRSR" id="PIRSR000097-1"/>
    </source>
</evidence>
<dbReference type="InterPro" id="IPR018170">
    <property type="entry name" value="Aldo/ket_reductase_CS"/>
</dbReference>
<dbReference type="Proteomes" id="UP001174934">
    <property type="component" value="Unassembled WGS sequence"/>
</dbReference>
<dbReference type="Gene3D" id="3.20.20.100">
    <property type="entry name" value="NADP-dependent oxidoreductase domain"/>
    <property type="match status" value="1"/>
</dbReference>
<dbReference type="Pfam" id="PF00248">
    <property type="entry name" value="Aldo_ket_red"/>
    <property type="match status" value="1"/>
</dbReference>
<dbReference type="PANTHER" id="PTHR43827:SF13">
    <property type="entry name" value="ALDO_KETO REDUCTASE FAMILY PROTEIN"/>
    <property type="match status" value="1"/>
</dbReference>
<feature type="site" description="Lowers pKa of active site Tyr" evidence="4">
    <location>
        <position position="71"/>
    </location>
</feature>
<dbReference type="InterPro" id="IPR036812">
    <property type="entry name" value="NAD(P)_OxRdtase_dom_sf"/>
</dbReference>
<feature type="compositionally biased region" description="Polar residues" evidence="5">
    <location>
        <begin position="1"/>
        <end position="18"/>
    </location>
</feature>
<protein>
    <submittedName>
        <fullName evidence="7">Aldo-keto reductase</fullName>
    </submittedName>
</protein>
<dbReference type="PRINTS" id="PR00069">
    <property type="entry name" value="ALDKETRDTASE"/>
</dbReference>
<dbReference type="PIRSF" id="PIRSF000097">
    <property type="entry name" value="AKR"/>
    <property type="match status" value="1"/>
</dbReference>
<evidence type="ECO:0000313" key="8">
    <source>
        <dbReference type="Proteomes" id="UP001174934"/>
    </source>
</evidence>
<evidence type="ECO:0000256" key="4">
    <source>
        <dbReference type="PIRSR" id="PIRSR000097-3"/>
    </source>
</evidence>
<dbReference type="InterPro" id="IPR020471">
    <property type="entry name" value="AKR"/>
</dbReference>
<feature type="binding site" evidence="3">
    <location>
        <position position="107"/>
    </location>
    <ligand>
        <name>substrate</name>
    </ligand>
</feature>
<gene>
    <name evidence="7" type="ORF">B0T17DRAFT_486047</name>
</gene>
<dbReference type="PROSITE" id="PS00062">
    <property type="entry name" value="ALDOKETO_REDUCTASE_2"/>
    <property type="match status" value="1"/>
</dbReference>
<dbReference type="PROSITE" id="PS00798">
    <property type="entry name" value="ALDOKETO_REDUCTASE_1"/>
    <property type="match status" value="1"/>
</dbReference>
<evidence type="ECO:0000259" key="6">
    <source>
        <dbReference type="Pfam" id="PF00248"/>
    </source>
</evidence>
<dbReference type="CDD" id="cd19071">
    <property type="entry name" value="AKR_AKR1-5-like"/>
    <property type="match status" value="1"/>
</dbReference>
<dbReference type="PANTHER" id="PTHR43827">
    <property type="entry name" value="2,5-DIKETO-D-GLUCONIC ACID REDUCTASE"/>
    <property type="match status" value="1"/>
</dbReference>
<evidence type="ECO:0000256" key="3">
    <source>
        <dbReference type="PIRSR" id="PIRSR000097-2"/>
    </source>
</evidence>
<accession>A0AA39XP17</accession>
<feature type="region of interest" description="Disordered" evidence="5">
    <location>
        <begin position="1"/>
        <end position="20"/>
    </location>
</feature>
<evidence type="ECO:0000256" key="5">
    <source>
        <dbReference type="SAM" id="MobiDB-lite"/>
    </source>
</evidence>
<dbReference type="SUPFAM" id="SSF51430">
    <property type="entry name" value="NAD(P)-linked oxidoreductase"/>
    <property type="match status" value="1"/>
</dbReference>
<reference evidence="7" key="1">
    <citation type="submission" date="2023-06" db="EMBL/GenBank/DDBJ databases">
        <title>Genome-scale phylogeny and comparative genomics of the fungal order Sordariales.</title>
        <authorList>
            <consortium name="Lawrence Berkeley National Laboratory"/>
            <person name="Hensen N."/>
            <person name="Bonometti L."/>
            <person name="Westerberg I."/>
            <person name="Brannstrom I.O."/>
            <person name="Guillou S."/>
            <person name="Cros-Aarteil S."/>
            <person name="Calhoun S."/>
            <person name="Haridas S."/>
            <person name="Kuo A."/>
            <person name="Mondo S."/>
            <person name="Pangilinan J."/>
            <person name="Riley R."/>
            <person name="LaButti K."/>
            <person name="Andreopoulos B."/>
            <person name="Lipzen A."/>
            <person name="Chen C."/>
            <person name="Yanf M."/>
            <person name="Daum C."/>
            <person name="Ng V."/>
            <person name="Clum A."/>
            <person name="Steindorff A."/>
            <person name="Ohm R."/>
            <person name="Martin F."/>
            <person name="Silar P."/>
            <person name="Natvig D."/>
            <person name="Lalanne C."/>
            <person name="Gautier V."/>
            <person name="Ament-velasquez S.L."/>
            <person name="Kruys A."/>
            <person name="Hutchinson M.I."/>
            <person name="Powell A.J."/>
            <person name="Barry K."/>
            <person name="Miller A.N."/>
            <person name="Grigoriev I.V."/>
            <person name="Debuchy R."/>
            <person name="Gladieux P."/>
            <person name="Thoren M.H."/>
            <person name="Johannesson H."/>
        </authorList>
    </citation>
    <scope>NUCLEOTIDE SEQUENCE</scope>
    <source>
        <strain evidence="7">SMH3391-2</strain>
    </source>
</reference>
<dbReference type="PROSITE" id="PS00063">
    <property type="entry name" value="ALDOKETO_REDUCTASE_3"/>
    <property type="match status" value="1"/>
</dbReference>